<evidence type="ECO:0000256" key="1">
    <source>
        <dbReference type="SAM" id="MobiDB-lite"/>
    </source>
</evidence>
<accession>J4C7T5</accession>
<dbReference type="OrthoDB" id="361457at2759"/>
<proteinExistence type="predicted"/>
<sequence length="419" mass="47071">MSLSNISSIVDQLGLPFSCVVARRDLVSFSINQLNLLKNVSRKFSQIDLLDKNYPSDELLVKFFRNGSRVLEESLCLINNNSHNADLPRPSMLFRKIESSLGNYGFLTHRTNDVSNWDLNQAMVKLERVLNDGLVGFFCTIGNSGLFLHNVNFMKNVLGQISIKKLRYPALVCILGVISKCDLFRYDEFQDFMGSLFSFFTRNHRALGYLSDLDTTLLLFHRIATLYMSRPSSVLTNTLNTDCSQMKHTLELLTLLGASVDKVSQMADYRPSCSKTEGGAKHMKSLNNLVQSVFLIHEYDRDLIFRLPLDKLTKLKSILSEDSISQQHGCEYGPDENGSGTSKPNALTTNHLNNTSLLHLKIQNVLTAVVNSDAAGINTDDMGSKGVYRKDAYGRKDVKRVLNEIRVGSSLYFIDLLVV</sequence>
<organism evidence="2 3">
    <name type="scientific">Theileria orientalis strain Shintoku</name>
    <dbReference type="NCBI Taxonomy" id="869250"/>
    <lineage>
        <taxon>Eukaryota</taxon>
        <taxon>Sar</taxon>
        <taxon>Alveolata</taxon>
        <taxon>Apicomplexa</taxon>
        <taxon>Aconoidasida</taxon>
        <taxon>Piroplasmida</taxon>
        <taxon>Theileriidae</taxon>
        <taxon>Theileria</taxon>
    </lineage>
</organism>
<feature type="region of interest" description="Disordered" evidence="1">
    <location>
        <begin position="327"/>
        <end position="348"/>
    </location>
</feature>
<name>J4C7T5_THEOR</name>
<protein>
    <submittedName>
        <fullName evidence="2">Uncharacterized protein</fullName>
    </submittedName>
</protein>
<dbReference type="VEuPathDB" id="PiroplasmaDB:TOT_010001052"/>
<dbReference type="GeneID" id="20713873"/>
<dbReference type="eggNOG" id="ENOG502QXQZ">
    <property type="taxonomic scope" value="Eukaryota"/>
</dbReference>
<dbReference type="AlphaFoldDB" id="J4C7T5"/>
<dbReference type="Proteomes" id="UP000003786">
    <property type="component" value="Chromosome 1"/>
</dbReference>
<dbReference type="KEGG" id="tot:TOT_010001052"/>
<evidence type="ECO:0000313" key="3">
    <source>
        <dbReference type="Proteomes" id="UP000003786"/>
    </source>
</evidence>
<reference evidence="2 3" key="1">
    <citation type="journal article" date="2012" name="MBio">
        <title>Comparative genome analysis of three eukaryotic parasites with differing abilities to transform leukocytes reveals key mediators of Theileria-induced leukocyte transformation.</title>
        <authorList>
            <person name="Hayashida K."/>
            <person name="Hara Y."/>
            <person name="Abe T."/>
            <person name="Yamasaki C."/>
            <person name="Toyoda A."/>
            <person name="Kosuge T."/>
            <person name="Suzuki Y."/>
            <person name="Sato Y."/>
            <person name="Kawashima S."/>
            <person name="Katayama T."/>
            <person name="Wakaguri H."/>
            <person name="Inoue N."/>
            <person name="Homma K."/>
            <person name="Tada-Umezaki M."/>
            <person name="Yagi Y."/>
            <person name="Fujii Y."/>
            <person name="Habara T."/>
            <person name="Kanehisa M."/>
            <person name="Watanabe H."/>
            <person name="Ito K."/>
            <person name="Gojobori T."/>
            <person name="Sugawara H."/>
            <person name="Imanishi T."/>
            <person name="Weir W."/>
            <person name="Gardner M."/>
            <person name="Pain A."/>
            <person name="Shiels B."/>
            <person name="Hattori M."/>
            <person name="Nene V."/>
            <person name="Sugimoto C."/>
        </authorList>
    </citation>
    <scope>NUCLEOTIDE SEQUENCE [LARGE SCALE GENOMIC DNA]</scope>
    <source>
        <strain evidence="2 3">Shintoku</strain>
    </source>
</reference>
<keyword evidence="3" id="KW-1185">Reference proteome</keyword>
<dbReference type="RefSeq" id="XP_009689899.1">
    <property type="nucleotide sequence ID" value="XM_009691604.1"/>
</dbReference>
<dbReference type="OMA" id="KCDLFRY"/>
<evidence type="ECO:0000313" key="2">
    <source>
        <dbReference type="EMBL" id="BAM39598.1"/>
    </source>
</evidence>
<gene>
    <name evidence="2" type="ORF">TOT_010001052</name>
</gene>
<dbReference type="EMBL" id="AP011946">
    <property type="protein sequence ID" value="BAM39598.1"/>
    <property type="molecule type" value="Genomic_DNA"/>
</dbReference>